<evidence type="ECO:0000256" key="6">
    <source>
        <dbReference type="ARBA" id="ARBA00023136"/>
    </source>
</evidence>
<dbReference type="PANTHER" id="PTHR43386">
    <property type="entry name" value="OLIGOPEPTIDE TRANSPORT SYSTEM PERMEASE PROTEIN APPC"/>
    <property type="match status" value="1"/>
</dbReference>
<feature type="transmembrane region" description="Helical" evidence="7">
    <location>
        <begin position="142"/>
        <end position="161"/>
    </location>
</feature>
<keyword evidence="2" id="KW-0813">Transport</keyword>
<name>A9WVL9_RENSM</name>
<dbReference type="STRING" id="288705.RSal33209_3531"/>
<dbReference type="AlphaFoldDB" id="A9WVL9"/>
<dbReference type="InterPro" id="IPR050366">
    <property type="entry name" value="BP-dependent_transpt_permease"/>
</dbReference>
<keyword evidence="4 7" id="KW-0812">Transmembrane</keyword>
<keyword evidence="10" id="KW-1185">Reference proteome</keyword>
<dbReference type="Gene3D" id="1.10.3720.10">
    <property type="entry name" value="MetI-like"/>
    <property type="match status" value="1"/>
</dbReference>
<keyword evidence="6 7" id="KW-0472">Membrane</keyword>
<evidence type="ECO:0000256" key="5">
    <source>
        <dbReference type="ARBA" id="ARBA00022989"/>
    </source>
</evidence>
<keyword evidence="3" id="KW-1003">Cell membrane</keyword>
<evidence type="ECO:0000256" key="2">
    <source>
        <dbReference type="ARBA" id="ARBA00022448"/>
    </source>
</evidence>
<feature type="transmembrane region" description="Helical" evidence="7">
    <location>
        <begin position="167"/>
        <end position="185"/>
    </location>
</feature>
<dbReference type="KEGG" id="rsa:RSal33209_3531"/>
<dbReference type="InterPro" id="IPR035906">
    <property type="entry name" value="MetI-like_sf"/>
</dbReference>
<feature type="transmembrane region" description="Helical" evidence="7">
    <location>
        <begin position="26"/>
        <end position="48"/>
    </location>
</feature>
<dbReference type="HOGENOM" id="CLU_1401471_0_0_11"/>
<evidence type="ECO:0000256" key="3">
    <source>
        <dbReference type="ARBA" id="ARBA00022475"/>
    </source>
</evidence>
<dbReference type="GO" id="GO:0055085">
    <property type="term" value="P:transmembrane transport"/>
    <property type="evidence" value="ECO:0007669"/>
    <property type="project" value="InterPro"/>
</dbReference>
<dbReference type="RefSeq" id="WP_012246865.1">
    <property type="nucleotide sequence ID" value="NC_010168.1"/>
</dbReference>
<dbReference type="PANTHER" id="PTHR43386:SF1">
    <property type="entry name" value="D,D-DIPEPTIDE TRANSPORT SYSTEM PERMEASE PROTEIN DDPC-RELATED"/>
    <property type="match status" value="1"/>
</dbReference>
<feature type="domain" description="ABC transmembrane type-1" evidence="8">
    <location>
        <begin position="100"/>
        <end position="194"/>
    </location>
</feature>
<dbReference type="InterPro" id="IPR000515">
    <property type="entry name" value="MetI-like"/>
</dbReference>
<comment type="subcellular location">
    <subcellularLocation>
        <location evidence="1">Cell membrane</location>
        <topology evidence="1">Multi-pass membrane protein</topology>
    </subcellularLocation>
</comment>
<dbReference type="InterPro" id="IPR025966">
    <property type="entry name" value="OppC_N"/>
</dbReference>
<evidence type="ECO:0000256" key="1">
    <source>
        <dbReference type="ARBA" id="ARBA00004651"/>
    </source>
</evidence>
<evidence type="ECO:0000313" key="10">
    <source>
        <dbReference type="Proteomes" id="UP000002007"/>
    </source>
</evidence>
<evidence type="ECO:0000256" key="4">
    <source>
        <dbReference type="ARBA" id="ARBA00022692"/>
    </source>
</evidence>
<dbReference type="SUPFAM" id="SSF161098">
    <property type="entry name" value="MetI-like"/>
    <property type="match status" value="1"/>
</dbReference>
<dbReference type="PROSITE" id="PS50928">
    <property type="entry name" value="ABC_TM1"/>
    <property type="match status" value="1"/>
</dbReference>
<dbReference type="Pfam" id="PF12911">
    <property type="entry name" value="OppC_N"/>
    <property type="match status" value="1"/>
</dbReference>
<evidence type="ECO:0000259" key="8">
    <source>
        <dbReference type="PROSITE" id="PS50928"/>
    </source>
</evidence>
<evidence type="ECO:0000313" key="9">
    <source>
        <dbReference type="EMBL" id="ABY25240.1"/>
    </source>
</evidence>
<organism evidence="9 10">
    <name type="scientific">Renibacterium salmoninarum (strain ATCC 33209 / DSM 20767 / JCM 11484 / NBRC 15589 / NCIMB 2235)</name>
    <dbReference type="NCBI Taxonomy" id="288705"/>
    <lineage>
        <taxon>Bacteria</taxon>
        <taxon>Bacillati</taxon>
        <taxon>Actinomycetota</taxon>
        <taxon>Actinomycetes</taxon>
        <taxon>Micrococcales</taxon>
        <taxon>Micrococcaceae</taxon>
        <taxon>Renibacterium</taxon>
    </lineage>
</organism>
<sequence>MSIAPAIASIDAAPRSGWRTLLRDRWGIFGGSLVLVFILLAIAAPLVAGLSRNDPYAYHLDKLDGSSAPAGFGGGISASHWFGVEPLTGRDLFSIVVFGAQTSLFVGISATIVAVVLGTVIGLSAGYFGGWWDTVSSRATDVLLGFPGLIFMIALGAIVPVETNKTLLLIGVIGFFCWPRIARVVRAETMSIRQ</sequence>
<dbReference type="GO" id="GO:0005886">
    <property type="term" value="C:plasma membrane"/>
    <property type="evidence" value="ECO:0007669"/>
    <property type="project" value="UniProtKB-SubCell"/>
</dbReference>
<dbReference type="EMBL" id="CP000910">
    <property type="protein sequence ID" value="ABY25240.1"/>
    <property type="molecule type" value="Genomic_DNA"/>
</dbReference>
<keyword evidence="5 7" id="KW-1133">Transmembrane helix</keyword>
<evidence type="ECO:0000256" key="7">
    <source>
        <dbReference type="SAM" id="Phobius"/>
    </source>
</evidence>
<proteinExistence type="predicted"/>
<reference evidence="10" key="1">
    <citation type="journal article" date="2008" name="J. Bacteriol.">
        <title>Genome sequence of the fish pathogen Renibacterium salmoninarum suggests reductive evolution away from an environmental Arthrobacter ancestor.</title>
        <authorList>
            <person name="Wiens G.D."/>
            <person name="Rockey D.D."/>
            <person name="Wu Z."/>
            <person name="Chang J."/>
            <person name="Levy R."/>
            <person name="Crane S."/>
            <person name="Chen D.S."/>
            <person name="Capri G.R."/>
            <person name="Burnett J.R."/>
            <person name="Sudheesh P.S."/>
            <person name="Schipma M.J."/>
            <person name="Burd H."/>
            <person name="Bhattacharyya A."/>
            <person name="Rhodes L.D."/>
            <person name="Kaul R."/>
            <person name="Strom M.S."/>
        </authorList>
    </citation>
    <scope>NUCLEOTIDE SEQUENCE [LARGE SCALE GENOMIC DNA]</scope>
    <source>
        <strain evidence="10">ATCC 33209 / DSM 20767 / JCM 11484 / NBRC 15589 / NCIMB 2235</strain>
    </source>
</reference>
<dbReference type="eggNOG" id="COG1173">
    <property type="taxonomic scope" value="Bacteria"/>
</dbReference>
<dbReference type="Proteomes" id="UP000002007">
    <property type="component" value="Chromosome"/>
</dbReference>
<gene>
    <name evidence="9" type="ordered locus">RSal33209_3531</name>
</gene>
<protein>
    <submittedName>
        <fullName evidence="9">Dipeptide transport system permease protein</fullName>
    </submittedName>
</protein>
<accession>A9WVL9</accession>
<feature type="transmembrane region" description="Helical" evidence="7">
    <location>
        <begin position="104"/>
        <end position="130"/>
    </location>
</feature>